<dbReference type="PANTHER" id="PTHR23054:SF18">
    <property type="entry name" value="TERNARY COMPLEX FACTOR MIP1, LEUCINE-ZIPPER"/>
    <property type="match status" value="1"/>
</dbReference>
<dbReference type="PANTHER" id="PTHR23054">
    <property type="entry name" value="TERNARY COMPLEX FACTOR MIP1, LEUCINE-ZIPPER-RELATED"/>
    <property type="match status" value="1"/>
</dbReference>
<protein>
    <recommendedName>
        <fullName evidence="6">Electron transporter</fullName>
    </recommendedName>
</protein>
<dbReference type="EMBL" id="JAINDJ010000008">
    <property type="protein sequence ID" value="KAG9440860.1"/>
    <property type="molecule type" value="Genomic_DNA"/>
</dbReference>
<proteinExistence type="predicted"/>
<keyword evidence="5" id="KW-1185">Reference proteome</keyword>
<dbReference type="Pfam" id="PF14389">
    <property type="entry name" value="Lzipper-MIP1"/>
    <property type="match status" value="1"/>
</dbReference>
<feature type="domain" description="DUF547" evidence="2">
    <location>
        <begin position="475"/>
        <end position="608"/>
    </location>
</feature>
<evidence type="ECO:0000256" key="1">
    <source>
        <dbReference type="SAM" id="MobiDB-lite"/>
    </source>
</evidence>
<gene>
    <name evidence="4" type="ORF">H6P81_021025</name>
</gene>
<dbReference type="Pfam" id="PF04784">
    <property type="entry name" value="DUF547"/>
    <property type="match status" value="1"/>
</dbReference>
<feature type="compositionally biased region" description="Low complexity" evidence="1">
    <location>
        <begin position="286"/>
        <end position="297"/>
    </location>
</feature>
<comment type="caution">
    <text evidence="4">The sequence shown here is derived from an EMBL/GenBank/DDBJ whole genome shotgun (WGS) entry which is preliminary data.</text>
</comment>
<sequence length="687" mass="77325">MYLSSFLQQYGVWTTPSQCPEKLGNGCFYKCELPAAFHWSRKCRFISWIFQQPNFEFAEMGIELGGDEMLAAPLKSPSLKPLSTAEARSRHQRSKSFPSKRVDNDDLTGSSHAFLQLKLDVEKVQNKINVKKGESPSPGLQTSLQKEILHLERHLQDQFTVRRALEKALGYRSSSHLVSSENSMPRPAKDLIKEIAVLELEVMYLEQYLLSLYRKAFDQQVLASSPSTVDDRLKTSSKGLVRPDATSKGEIQGGHSSRVLFPQTPLVSLKKETGDIRGTENLIDSSVQRSHSSLSHRGVGPARTFPPDENLDKTLRSCHSQPLSFLQYVQNGTANIISLAEHLGTRISDHVPETPNRLSEDVIRSMAAIYCKLADPPLAHHGHSSSPASSLSSTSELSPQDQGDMWSPCCKKESSCDVQLENPSQAEGFRDFSGPYSSMVEVPGICRDGQRLNDVDDMLQNFKSLVQRLENVEPRKLKHEEKIAFWINIHNTLVMHAYLAYGVPQNSIKRSSLLVKAAYNIGGQTINADKIQTSILGCRTSRPGQWLRTFFFPRMKLRGDDMQSYAIDHSEPLLHFALCTGSHSDPPVRIYTAKRVFQELDAAKEEYIKATVNIHKEQKILLPKIVESFAKDSNLSSAEVMDMVQHYLPGTLQKAMLRSQKEKPRKSVEWVPHNFAFRYLLSKELAK</sequence>
<reference evidence="4 5" key="1">
    <citation type="submission" date="2021-07" db="EMBL/GenBank/DDBJ databases">
        <title>The Aristolochia fimbriata genome: insights into angiosperm evolution, floral development and chemical biosynthesis.</title>
        <authorList>
            <person name="Jiao Y."/>
        </authorList>
    </citation>
    <scope>NUCLEOTIDE SEQUENCE [LARGE SCALE GENOMIC DNA]</scope>
    <source>
        <strain evidence="4">IBCAS-2021</strain>
        <tissue evidence="4">Leaf</tissue>
    </source>
</reference>
<feature type="region of interest" description="Disordered" evidence="1">
    <location>
        <begin position="224"/>
        <end position="256"/>
    </location>
</feature>
<dbReference type="Proteomes" id="UP000825729">
    <property type="component" value="Unassembled WGS sequence"/>
</dbReference>
<feature type="compositionally biased region" description="Low complexity" evidence="1">
    <location>
        <begin position="381"/>
        <end position="399"/>
    </location>
</feature>
<dbReference type="AlphaFoldDB" id="A0AAV7DXU8"/>
<evidence type="ECO:0000259" key="2">
    <source>
        <dbReference type="Pfam" id="PF04784"/>
    </source>
</evidence>
<name>A0AAV7DXU8_ARIFI</name>
<evidence type="ECO:0000259" key="3">
    <source>
        <dbReference type="Pfam" id="PF14389"/>
    </source>
</evidence>
<dbReference type="InterPro" id="IPR025757">
    <property type="entry name" value="MIP1_Leuzipper"/>
</dbReference>
<evidence type="ECO:0008006" key="6">
    <source>
        <dbReference type="Google" id="ProtNLM"/>
    </source>
</evidence>
<dbReference type="InterPro" id="IPR006869">
    <property type="entry name" value="DUF547"/>
</dbReference>
<organism evidence="4 5">
    <name type="scientific">Aristolochia fimbriata</name>
    <name type="common">White veined hardy Dutchman's pipe vine</name>
    <dbReference type="NCBI Taxonomy" id="158543"/>
    <lineage>
        <taxon>Eukaryota</taxon>
        <taxon>Viridiplantae</taxon>
        <taxon>Streptophyta</taxon>
        <taxon>Embryophyta</taxon>
        <taxon>Tracheophyta</taxon>
        <taxon>Spermatophyta</taxon>
        <taxon>Magnoliopsida</taxon>
        <taxon>Magnoliidae</taxon>
        <taxon>Piperales</taxon>
        <taxon>Aristolochiaceae</taxon>
        <taxon>Aristolochia</taxon>
    </lineage>
</organism>
<feature type="region of interest" description="Disordered" evidence="1">
    <location>
        <begin position="81"/>
        <end position="105"/>
    </location>
</feature>
<feature type="region of interest" description="Disordered" evidence="1">
    <location>
        <begin position="286"/>
        <end position="307"/>
    </location>
</feature>
<evidence type="ECO:0000313" key="4">
    <source>
        <dbReference type="EMBL" id="KAG9440860.1"/>
    </source>
</evidence>
<evidence type="ECO:0000313" key="5">
    <source>
        <dbReference type="Proteomes" id="UP000825729"/>
    </source>
</evidence>
<feature type="region of interest" description="Disordered" evidence="1">
    <location>
        <begin position="381"/>
        <end position="406"/>
    </location>
</feature>
<accession>A0AAV7DXU8</accession>
<feature type="domain" description="Ternary complex factor MIP1 leucine-zipper" evidence="3">
    <location>
        <begin position="141"/>
        <end position="219"/>
    </location>
</feature>